<evidence type="ECO:0000256" key="1">
    <source>
        <dbReference type="PROSITE-ProRule" id="PRU00047"/>
    </source>
</evidence>
<gene>
    <name evidence="4" type="ORF">Tco_0653893</name>
</gene>
<evidence type="ECO:0000259" key="3">
    <source>
        <dbReference type="PROSITE" id="PS50158"/>
    </source>
</evidence>
<dbReference type="Pfam" id="PF08284">
    <property type="entry name" value="RVP_2"/>
    <property type="match status" value="1"/>
</dbReference>
<keyword evidence="4" id="KW-0695">RNA-directed DNA polymerase</keyword>
<dbReference type="EMBL" id="BQNB010009126">
    <property type="protein sequence ID" value="GJS59109.1"/>
    <property type="molecule type" value="Genomic_DNA"/>
</dbReference>
<accession>A0ABQ4X1U4</accession>
<keyword evidence="1" id="KW-0479">Metal-binding</keyword>
<evidence type="ECO:0000313" key="4">
    <source>
        <dbReference type="EMBL" id="GJS59109.1"/>
    </source>
</evidence>
<dbReference type="PROSITE" id="PS50158">
    <property type="entry name" value="ZF_CCHC"/>
    <property type="match status" value="1"/>
</dbReference>
<dbReference type="InterPro" id="IPR001878">
    <property type="entry name" value="Znf_CCHC"/>
</dbReference>
<reference evidence="4" key="2">
    <citation type="submission" date="2022-01" db="EMBL/GenBank/DDBJ databases">
        <authorList>
            <person name="Yamashiro T."/>
            <person name="Shiraishi A."/>
            <person name="Satake H."/>
            <person name="Nakayama K."/>
        </authorList>
    </citation>
    <scope>NUCLEOTIDE SEQUENCE</scope>
</reference>
<keyword evidence="1" id="KW-0863">Zinc-finger</keyword>
<keyword evidence="4" id="KW-0808">Transferase</keyword>
<evidence type="ECO:0000256" key="2">
    <source>
        <dbReference type="SAM" id="MobiDB-lite"/>
    </source>
</evidence>
<reference evidence="4" key="1">
    <citation type="journal article" date="2022" name="Int. J. Mol. Sci.">
        <title>Draft Genome of Tanacetum Coccineum: Genomic Comparison of Closely Related Tanacetum-Family Plants.</title>
        <authorList>
            <person name="Yamashiro T."/>
            <person name="Shiraishi A."/>
            <person name="Nakayama K."/>
            <person name="Satake H."/>
        </authorList>
    </citation>
    <scope>NUCLEOTIDE SEQUENCE</scope>
</reference>
<feature type="region of interest" description="Disordered" evidence="2">
    <location>
        <begin position="1"/>
        <end position="45"/>
    </location>
</feature>
<keyword evidence="5" id="KW-1185">Reference proteome</keyword>
<evidence type="ECO:0000313" key="5">
    <source>
        <dbReference type="Proteomes" id="UP001151760"/>
    </source>
</evidence>
<sequence>MITTTNNRIEDKKPSRRPCTVKCQTSNKVGHHTKNSKNKGPAIGSNLQPVSVTCHDCGEKGYYRNQCPKANNSAHGRAYLLRDNNAHQDPNVVMGTFLLNQHLARVLFDSGADMLGIQNS</sequence>
<proteinExistence type="predicted"/>
<organism evidence="4 5">
    <name type="scientific">Tanacetum coccineum</name>
    <dbReference type="NCBI Taxonomy" id="301880"/>
    <lineage>
        <taxon>Eukaryota</taxon>
        <taxon>Viridiplantae</taxon>
        <taxon>Streptophyta</taxon>
        <taxon>Embryophyta</taxon>
        <taxon>Tracheophyta</taxon>
        <taxon>Spermatophyta</taxon>
        <taxon>Magnoliopsida</taxon>
        <taxon>eudicotyledons</taxon>
        <taxon>Gunneridae</taxon>
        <taxon>Pentapetalae</taxon>
        <taxon>asterids</taxon>
        <taxon>campanulids</taxon>
        <taxon>Asterales</taxon>
        <taxon>Asteraceae</taxon>
        <taxon>Asteroideae</taxon>
        <taxon>Anthemideae</taxon>
        <taxon>Anthemidinae</taxon>
        <taxon>Tanacetum</taxon>
    </lineage>
</organism>
<keyword evidence="1" id="KW-0862">Zinc</keyword>
<keyword evidence="4" id="KW-0548">Nucleotidyltransferase</keyword>
<comment type="caution">
    <text evidence="4">The sequence shown here is derived from an EMBL/GenBank/DDBJ whole genome shotgun (WGS) entry which is preliminary data.</text>
</comment>
<dbReference type="GO" id="GO:0003964">
    <property type="term" value="F:RNA-directed DNA polymerase activity"/>
    <property type="evidence" value="ECO:0007669"/>
    <property type="project" value="UniProtKB-KW"/>
</dbReference>
<dbReference type="Proteomes" id="UP001151760">
    <property type="component" value="Unassembled WGS sequence"/>
</dbReference>
<dbReference type="Gene3D" id="4.10.60.10">
    <property type="entry name" value="Zinc finger, CCHC-type"/>
    <property type="match status" value="1"/>
</dbReference>
<feature type="domain" description="CCHC-type" evidence="3">
    <location>
        <begin position="54"/>
        <end position="69"/>
    </location>
</feature>
<protein>
    <submittedName>
        <fullName evidence="4">Reverse transcriptase domain-containing protein</fullName>
    </submittedName>
</protein>
<dbReference type="InterPro" id="IPR036875">
    <property type="entry name" value="Znf_CCHC_sf"/>
</dbReference>
<dbReference type="SUPFAM" id="SSF57756">
    <property type="entry name" value="Retrovirus zinc finger-like domains"/>
    <property type="match status" value="1"/>
</dbReference>
<name>A0ABQ4X1U4_9ASTR</name>